<organism evidence="2">
    <name type="scientific">Sesamum latifolium</name>
    <dbReference type="NCBI Taxonomy" id="2727402"/>
    <lineage>
        <taxon>Eukaryota</taxon>
        <taxon>Viridiplantae</taxon>
        <taxon>Streptophyta</taxon>
        <taxon>Embryophyta</taxon>
        <taxon>Tracheophyta</taxon>
        <taxon>Spermatophyta</taxon>
        <taxon>Magnoliopsida</taxon>
        <taxon>eudicotyledons</taxon>
        <taxon>Gunneridae</taxon>
        <taxon>Pentapetalae</taxon>
        <taxon>asterids</taxon>
        <taxon>lamiids</taxon>
        <taxon>Lamiales</taxon>
        <taxon>Pedaliaceae</taxon>
        <taxon>Sesamum</taxon>
    </lineage>
</organism>
<gene>
    <name evidence="2" type="ORF">Slati_1280900</name>
</gene>
<accession>A0AAW2XGE2</accession>
<protein>
    <submittedName>
        <fullName evidence="2">Uncharacterized protein</fullName>
    </submittedName>
</protein>
<reference evidence="2" key="1">
    <citation type="submission" date="2020-06" db="EMBL/GenBank/DDBJ databases">
        <authorList>
            <person name="Li T."/>
            <person name="Hu X."/>
            <person name="Zhang T."/>
            <person name="Song X."/>
            <person name="Zhang H."/>
            <person name="Dai N."/>
            <person name="Sheng W."/>
            <person name="Hou X."/>
            <person name="Wei L."/>
        </authorList>
    </citation>
    <scope>NUCLEOTIDE SEQUENCE</scope>
    <source>
        <strain evidence="2">KEN1</strain>
        <tissue evidence="2">Leaf</tissue>
    </source>
</reference>
<name>A0AAW2XGE2_9LAMI</name>
<dbReference type="AlphaFoldDB" id="A0AAW2XGE2"/>
<reference evidence="2" key="2">
    <citation type="journal article" date="2024" name="Plant">
        <title>Genomic evolution and insights into agronomic trait innovations of Sesamum species.</title>
        <authorList>
            <person name="Miao H."/>
            <person name="Wang L."/>
            <person name="Qu L."/>
            <person name="Liu H."/>
            <person name="Sun Y."/>
            <person name="Le M."/>
            <person name="Wang Q."/>
            <person name="Wei S."/>
            <person name="Zheng Y."/>
            <person name="Lin W."/>
            <person name="Duan Y."/>
            <person name="Cao H."/>
            <person name="Xiong S."/>
            <person name="Wang X."/>
            <person name="Wei L."/>
            <person name="Li C."/>
            <person name="Ma Q."/>
            <person name="Ju M."/>
            <person name="Zhao R."/>
            <person name="Li G."/>
            <person name="Mu C."/>
            <person name="Tian Q."/>
            <person name="Mei H."/>
            <person name="Zhang T."/>
            <person name="Gao T."/>
            <person name="Zhang H."/>
        </authorList>
    </citation>
    <scope>NUCLEOTIDE SEQUENCE</scope>
    <source>
        <strain evidence="2">KEN1</strain>
    </source>
</reference>
<comment type="caution">
    <text evidence="2">The sequence shown here is derived from an EMBL/GenBank/DDBJ whole genome shotgun (WGS) entry which is preliminary data.</text>
</comment>
<proteinExistence type="predicted"/>
<feature type="region of interest" description="Disordered" evidence="1">
    <location>
        <begin position="20"/>
        <end position="63"/>
    </location>
</feature>
<sequence length="63" mass="6917">MERSQSQEILLYNEIPLKDRRITGGQPPCPGPLKDHRFTGATPLLGSSEGPSIHRGHPPAQVF</sequence>
<evidence type="ECO:0000313" key="2">
    <source>
        <dbReference type="EMBL" id="KAL0453028.1"/>
    </source>
</evidence>
<dbReference type="EMBL" id="JACGWN010000004">
    <property type="protein sequence ID" value="KAL0453028.1"/>
    <property type="molecule type" value="Genomic_DNA"/>
</dbReference>
<evidence type="ECO:0000256" key="1">
    <source>
        <dbReference type="SAM" id="MobiDB-lite"/>
    </source>
</evidence>